<keyword evidence="8" id="KW-0963">Cytoplasm</keyword>
<dbReference type="Proteomes" id="UP000191094">
    <property type="component" value="Unassembled WGS sequence"/>
</dbReference>
<dbReference type="Pfam" id="PF02224">
    <property type="entry name" value="Cytidylate_kin"/>
    <property type="match status" value="1"/>
</dbReference>
<keyword evidence="5 8" id="KW-0067">ATP-binding</keyword>
<evidence type="ECO:0000256" key="3">
    <source>
        <dbReference type="ARBA" id="ARBA00022741"/>
    </source>
</evidence>
<dbReference type="GO" id="GO:0005524">
    <property type="term" value="F:ATP binding"/>
    <property type="evidence" value="ECO:0007669"/>
    <property type="project" value="UniProtKB-UniRule"/>
</dbReference>
<keyword evidence="3 8" id="KW-0547">Nucleotide-binding</keyword>
<gene>
    <name evidence="8" type="primary">cmk</name>
    <name evidence="11" type="ORF">B0682_01015</name>
</gene>
<dbReference type="InterPro" id="IPR011994">
    <property type="entry name" value="Cytidylate_kinase_dom"/>
</dbReference>
<evidence type="ECO:0000256" key="8">
    <source>
        <dbReference type="HAMAP-Rule" id="MF_00238"/>
    </source>
</evidence>
<proteinExistence type="inferred from homology"/>
<evidence type="ECO:0000256" key="7">
    <source>
        <dbReference type="ARBA" id="ARBA00048478"/>
    </source>
</evidence>
<evidence type="ECO:0000256" key="6">
    <source>
        <dbReference type="ARBA" id="ARBA00047615"/>
    </source>
</evidence>
<feature type="binding site" evidence="8">
    <location>
        <begin position="12"/>
        <end position="20"/>
    </location>
    <ligand>
        <name>ATP</name>
        <dbReference type="ChEBI" id="CHEBI:30616"/>
    </ligand>
</feature>
<comment type="subcellular location">
    <subcellularLocation>
        <location evidence="8">Cytoplasm</location>
    </subcellularLocation>
</comment>
<dbReference type="HAMAP" id="MF_00238">
    <property type="entry name" value="Cytidyl_kinase_type1"/>
    <property type="match status" value="1"/>
</dbReference>
<sequence>MTSRFPVITIDGPSGSGKGTVSWRLANTLGYNLLDSGALYRIIGLQAWQSGLLPTSTQVLQHHDSHHGQLDENALEALTQSLQITMTPNQTTQQVDIYVNGELMGTDIRNETVGSYASQVAVLPKVRTALLDLQRNMALHAGVVADGRDMGTVVFPNADVKVYLTASAQSRACRRVKQLIMQGSIHPQDEVGIYTQTLQDIQARDDRDESRRVAPSRPADDALLLDSSQMNADEVYAVIKQHCQAKGICF</sequence>
<feature type="domain" description="Cytidylate kinase" evidence="10">
    <location>
        <begin position="8"/>
        <end position="242"/>
    </location>
</feature>
<dbReference type="STRING" id="90241.B0682_01015"/>
<accession>A0A1T0CKL6</accession>
<keyword evidence="4 8" id="KW-0418">Kinase</keyword>
<evidence type="ECO:0000256" key="5">
    <source>
        <dbReference type="ARBA" id="ARBA00022840"/>
    </source>
</evidence>
<dbReference type="InterPro" id="IPR003136">
    <property type="entry name" value="Cytidylate_kin"/>
</dbReference>
<dbReference type="AlphaFoldDB" id="A0A1T0CKL6"/>
<feature type="region of interest" description="Disordered" evidence="9">
    <location>
        <begin position="203"/>
        <end position="222"/>
    </location>
</feature>
<keyword evidence="2 8" id="KW-0808">Transferase</keyword>
<dbReference type="GO" id="GO:0006220">
    <property type="term" value="P:pyrimidine nucleotide metabolic process"/>
    <property type="evidence" value="ECO:0007669"/>
    <property type="project" value="UniProtKB-UniRule"/>
</dbReference>
<comment type="similarity">
    <text evidence="1 8">Belongs to the cytidylate kinase family. Type 1 subfamily.</text>
</comment>
<evidence type="ECO:0000259" key="10">
    <source>
        <dbReference type="Pfam" id="PF02224"/>
    </source>
</evidence>
<evidence type="ECO:0000256" key="9">
    <source>
        <dbReference type="SAM" id="MobiDB-lite"/>
    </source>
</evidence>
<dbReference type="EMBL" id="MUYT01000001">
    <property type="protein sequence ID" value="OOS22906.1"/>
    <property type="molecule type" value="Genomic_DNA"/>
</dbReference>
<evidence type="ECO:0000256" key="1">
    <source>
        <dbReference type="ARBA" id="ARBA00009427"/>
    </source>
</evidence>
<dbReference type="GO" id="GO:0005737">
    <property type="term" value="C:cytoplasm"/>
    <property type="evidence" value="ECO:0007669"/>
    <property type="project" value="UniProtKB-SubCell"/>
</dbReference>
<evidence type="ECO:0000256" key="2">
    <source>
        <dbReference type="ARBA" id="ARBA00022679"/>
    </source>
</evidence>
<dbReference type="GO" id="GO:0036430">
    <property type="term" value="F:CMP kinase activity"/>
    <property type="evidence" value="ECO:0007669"/>
    <property type="project" value="RHEA"/>
</dbReference>
<evidence type="ECO:0000313" key="11">
    <source>
        <dbReference type="EMBL" id="OOS22906.1"/>
    </source>
</evidence>
<dbReference type="NCBIfam" id="TIGR00017">
    <property type="entry name" value="cmk"/>
    <property type="match status" value="1"/>
</dbReference>
<keyword evidence="12" id="KW-1185">Reference proteome</keyword>
<dbReference type="EC" id="2.7.4.25" evidence="8"/>
<protein>
    <recommendedName>
        <fullName evidence="8">Cytidylate kinase</fullName>
        <shortName evidence="8">CK</shortName>
        <ecNumber evidence="8">2.7.4.25</ecNumber>
    </recommendedName>
    <alternativeName>
        <fullName evidence="8">Cytidine monophosphate kinase</fullName>
        <shortName evidence="8">CMP kinase</shortName>
    </alternativeName>
</protein>
<dbReference type="InterPro" id="IPR027417">
    <property type="entry name" value="P-loop_NTPase"/>
</dbReference>
<comment type="catalytic activity">
    <reaction evidence="6 8">
        <text>dCMP + ATP = dCDP + ADP</text>
        <dbReference type="Rhea" id="RHEA:25094"/>
        <dbReference type="ChEBI" id="CHEBI:30616"/>
        <dbReference type="ChEBI" id="CHEBI:57566"/>
        <dbReference type="ChEBI" id="CHEBI:58593"/>
        <dbReference type="ChEBI" id="CHEBI:456216"/>
        <dbReference type="EC" id="2.7.4.25"/>
    </reaction>
</comment>
<dbReference type="GO" id="GO:0036431">
    <property type="term" value="F:dCMP kinase activity"/>
    <property type="evidence" value="ECO:0007669"/>
    <property type="project" value="InterPro"/>
</dbReference>
<comment type="catalytic activity">
    <reaction evidence="7 8">
        <text>CMP + ATP = CDP + ADP</text>
        <dbReference type="Rhea" id="RHEA:11600"/>
        <dbReference type="ChEBI" id="CHEBI:30616"/>
        <dbReference type="ChEBI" id="CHEBI:58069"/>
        <dbReference type="ChEBI" id="CHEBI:60377"/>
        <dbReference type="ChEBI" id="CHEBI:456216"/>
        <dbReference type="EC" id="2.7.4.25"/>
    </reaction>
</comment>
<dbReference type="Gene3D" id="3.40.50.300">
    <property type="entry name" value="P-loop containing nucleotide triphosphate hydrolases"/>
    <property type="match status" value="1"/>
</dbReference>
<name>A0A1T0CKL6_9GAMM</name>
<dbReference type="CDD" id="cd02020">
    <property type="entry name" value="CMPK"/>
    <property type="match status" value="1"/>
</dbReference>
<dbReference type="SUPFAM" id="SSF52540">
    <property type="entry name" value="P-loop containing nucleoside triphosphate hydrolases"/>
    <property type="match status" value="1"/>
</dbReference>
<comment type="caution">
    <text evidence="11">The sequence shown here is derived from an EMBL/GenBank/DDBJ whole genome shotgun (WGS) entry which is preliminary data.</text>
</comment>
<evidence type="ECO:0000256" key="4">
    <source>
        <dbReference type="ARBA" id="ARBA00022777"/>
    </source>
</evidence>
<feature type="compositionally biased region" description="Basic and acidic residues" evidence="9">
    <location>
        <begin position="203"/>
        <end position="212"/>
    </location>
</feature>
<evidence type="ECO:0000313" key="12">
    <source>
        <dbReference type="Proteomes" id="UP000191094"/>
    </source>
</evidence>
<organism evidence="11 12">
    <name type="scientific">Lwoffella lincolnii</name>
    <dbReference type="NCBI Taxonomy" id="90241"/>
    <lineage>
        <taxon>Bacteria</taxon>
        <taxon>Pseudomonadati</taxon>
        <taxon>Pseudomonadota</taxon>
        <taxon>Gammaproteobacteria</taxon>
        <taxon>Moraxellales</taxon>
        <taxon>Moraxellaceae</taxon>
        <taxon>Lwoffella</taxon>
    </lineage>
</organism>
<reference evidence="11 12" key="1">
    <citation type="submission" date="2017-02" db="EMBL/GenBank/DDBJ databases">
        <title>Draft genome sequence of Moraxella lincolnii CCUG 9405T type strain.</title>
        <authorList>
            <person name="Salva-Serra F."/>
            <person name="Engstrom-Jakobsson H."/>
            <person name="Thorell K."/>
            <person name="Jaen-Luchoro D."/>
            <person name="Gonzales-Siles L."/>
            <person name="Karlsson R."/>
            <person name="Yazdan S."/>
            <person name="Boulund F."/>
            <person name="Johnning A."/>
            <person name="Engstrand L."/>
            <person name="Kristiansson E."/>
            <person name="Moore E."/>
        </authorList>
    </citation>
    <scope>NUCLEOTIDE SEQUENCE [LARGE SCALE GENOMIC DNA]</scope>
    <source>
        <strain evidence="11 12">CCUG 9405</strain>
    </source>
</reference>